<sequence length="908" mass="101316">MPDVVIIHPESPSPRIQFGLNLLSSRLEAQGASVSRSTHFQPAHSDGTRILLGVRGASADVDELEAQEILLYNSGVPARDGYYVASLPGSLTVVTGESESGVLYGCQELARQIEAIGEVPRDLDRGEAPDLVLRGPAIGLQKTTVEPPRQVYEYPINRERFPWFYDRSTWLDLLDLLFSERANVIYLWSGHPFSSFVRLPDYPEAQEVTAEELAENRELLSWLTAEADRRGIWIVVKFYNIHIPLPFAVHHDIALHQPTPTALTSDYTRQSIAAFVDQFPNVGLYTCLGEVLQGDIYGAEWFVDTILAGVKEGVARSGRDELPPVIVRAHAVDLKPILAQALTSYPRLFTEAKFNGESLTTWNPRGKWQDIHRDLAAQGSLHIVNIHILANLEPFRFGAVSFIQKSVSAIVHRLASHGLHLYPLFYWEWPLTPDRAEPRLRQIDRDWIWYAAWLRYAWRSDRDADGEREYWTRALADQFGSREAAAGALDAYEAMGQVAPRLVRRLGITEGNRQTLSLGMTMSQLTNPGRHRPWADLWDSHAPAGERLETYVQREVRGEAHVGETPITVVEDACYFAERAVAAITRGGEHVRRAVDEYQRIADDAEAIALMAAFYRLRVEAAVAVVAYREGDGRSPGQDVPSLQRAADQIDKSVTLYERLTELTDRSYYYANSMQTPQRKVPFADGHEFAHWRQCLPLYLEEAKNFRANVDRLATGDVATVRPESIPPTAFTPAPYDLLSESAEKYTVRAGQSVFADADSNIREIAPELDGMTGVRFNSSEAYEGQVSVTLRLNRPSQVLIGYFQSAESVWLQVPDLEVDTHADARGGLEPVLRSAVAVDFLPVVNVHSFSYEAGVHTLAMGAGAYAILGVTVADQVFTGRNVLGEADPYASLDWLYEGTDVDERSAK</sequence>
<reference evidence="3" key="1">
    <citation type="submission" date="2016-10" db="EMBL/GenBank/DDBJ databases">
        <authorList>
            <person name="Varghese N."/>
            <person name="Submissions S."/>
        </authorList>
    </citation>
    <scope>NUCLEOTIDE SEQUENCE [LARGE SCALE GENOMIC DNA]</scope>
    <source>
        <strain evidence="3">DSM 21368</strain>
    </source>
</reference>
<keyword evidence="3" id="KW-1185">Reference proteome</keyword>
<evidence type="ECO:0000313" key="3">
    <source>
        <dbReference type="Proteomes" id="UP000199220"/>
    </source>
</evidence>
<dbReference type="Proteomes" id="UP000199220">
    <property type="component" value="Unassembled WGS sequence"/>
</dbReference>
<proteinExistence type="predicted"/>
<dbReference type="RefSeq" id="WP_089774709.1">
    <property type="nucleotide sequence ID" value="NZ_FNTX01000002.1"/>
</dbReference>
<dbReference type="SUPFAM" id="SSF55545">
    <property type="entry name" value="beta-N-acetylhexosaminidase-like domain"/>
    <property type="match status" value="1"/>
</dbReference>
<keyword evidence="1" id="KW-0378">Hydrolase</keyword>
<accession>A0A1H5N2K2</accession>
<protein>
    <submittedName>
        <fullName evidence="2">Uncharacterized protein</fullName>
    </submittedName>
</protein>
<dbReference type="GO" id="GO:0005975">
    <property type="term" value="P:carbohydrate metabolic process"/>
    <property type="evidence" value="ECO:0007669"/>
    <property type="project" value="UniProtKB-ARBA"/>
</dbReference>
<evidence type="ECO:0000313" key="2">
    <source>
        <dbReference type="EMBL" id="SEE95177.1"/>
    </source>
</evidence>
<dbReference type="OrthoDB" id="99887at2"/>
<dbReference type="STRING" id="648782.SAMN04488554_3824"/>
<evidence type="ECO:0000256" key="1">
    <source>
        <dbReference type="ARBA" id="ARBA00022801"/>
    </source>
</evidence>
<gene>
    <name evidence="2" type="ORF">SAMN04488554_3824</name>
</gene>
<dbReference type="InterPro" id="IPR029018">
    <property type="entry name" value="Hex-like_dom2"/>
</dbReference>
<organism evidence="2 3">
    <name type="scientific">Ruania alba</name>
    <dbReference type="NCBI Taxonomy" id="648782"/>
    <lineage>
        <taxon>Bacteria</taxon>
        <taxon>Bacillati</taxon>
        <taxon>Actinomycetota</taxon>
        <taxon>Actinomycetes</taxon>
        <taxon>Micrococcales</taxon>
        <taxon>Ruaniaceae</taxon>
        <taxon>Ruania</taxon>
    </lineage>
</organism>
<dbReference type="EMBL" id="FNTX01000002">
    <property type="protein sequence ID" value="SEE95177.1"/>
    <property type="molecule type" value="Genomic_DNA"/>
</dbReference>
<name>A0A1H5N2K2_9MICO</name>
<dbReference type="GO" id="GO:0016787">
    <property type="term" value="F:hydrolase activity"/>
    <property type="evidence" value="ECO:0007669"/>
    <property type="project" value="UniProtKB-KW"/>
</dbReference>
<dbReference type="AlphaFoldDB" id="A0A1H5N2K2"/>